<protein>
    <submittedName>
        <fullName evidence="12">(wild Malaysian banana) hypothetical protein</fullName>
    </submittedName>
</protein>
<evidence type="ECO:0000259" key="11">
    <source>
        <dbReference type="PROSITE" id="PS50011"/>
    </source>
</evidence>
<keyword evidence="7 10" id="KW-0472">Membrane</keyword>
<comment type="subcellular location">
    <subcellularLocation>
        <location evidence="1">Membrane</location>
        <topology evidence="1">Single-pass membrane protein</topology>
    </subcellularLocation>
</comment>
<dbReference type="GO" id="GO:0005524">
    <property type="term" value="F:ATP binding"/>
    <property type="evidence" value="ECO:0007669"/>
    <property type="project" value="InterPro"/>
</dbReference>
<dbReference type="GO" id="GO:0004674">
    <property type="term" value="F:protein serine/threonine kinase activity"/>
    <property type="evidence" value="ECO:0000318"/>
    <property type="project" value="GO_Central"/>
</dbReference>
<evidence type="ECO:0000256" key="7">
    <source>
        <dbReference type="ARBA" id="ARBA00023136"/>
    </source>
</evidence>
<dbReference type="PROSITE" id="PS50011">
    <property type="entry name" value="PROTEIN_KINASE_DOM"/>
    <property type="match status" value="1"/>
</dbReference>
<dbReference type="EnsemblPlants" id="Ma07_t22310.1">
    <property type="protein sequence ID" value="Ma07_p22310.1"/>
    <property type="gene ID" value="Ma07_g22310"/>
</dbReference>
<evidence type="ECO:0000313" key="13">
    <source>
        <dbReference type="EnsemblPlants" id="Ma07_p22310.1"/>
    </source>
</evidence>
<keyword evidence="5" id="KW-0677">Repeat</keyword>
<feature type="compositionally biased region" description="Low complexity" evidence="9">
    <location>
        <begin position="39"/>
        <end position="53"/>
    </location>
</feature>
<dbReference type="Pfam" id="PF00069">
    <property type="entry name" value="Pkinase"/>
    <property type="match status" value="1"/>
</dbReference>
<dbReference type="InterPro" id="IPR000719">
    <property type="entry name" value="Prot_kinase_dom"/>
</dbReference>
<feature type="transmembrane region" description="Helical" evidence="10">
    <location>
        <begin position="439"/>
        <end position="461"/>
    </location>
</feature>
<evidence type="ECO:0000313" key="12">
    <source>
        <dbReference type="EMBL" id="CAG1857425.1"/>
    </source>
</evidence>
<evidence type="ECO:0000256" key="10">
    <source>
        <dbReference type="SAM" id="Phobius"/>
    </source>
</evidence>
<dbReference type="InterPro" id="IPR011009">
    <property type="entry name" value="Kinase-like_dom_sf"/>
</dbReference>
<dbReference type="OrthoDB" id="4062651at2759"/>
<feature type="compositionally biased region" description="Basic and acidic residues" evidence="9">
    <location>
        <begin position="1"/>
        <end position="10"/>
    </location>
</feature>
<dbReference type="Gene3D" id="3.30.200.20">
    <property type="entry name" value="Phosphorylase Kinase, domain 1"/>
    <property type="match status" value="1"/>
</dbReference>
<sequence>MSSFQHDKRYTPGSNPPPELRLRPSRDGVALLAELFRTAAPHPRSPSSSSFARSPPPSSPSAAFAPIGSDLFSVRYMVAPPTRRHHACFRPEDSCTLTVYRQSSVDPLVSFEGIIKRRMRKEKRPVEGRGGGGGRARRRPTPTSLRCVVCFPNAMQEQPSNPRALLPWLRSISMWILLSLFVVSASASGASDDAAALLAFKARADPGNRLPFFPAANGSSSDNEHCRWPGVWCSPDGRVVRLVLEAGGLAGVFAGGTLDRLDQLRILSLKANSLTGPLPDLSPLLNLKALFLSRNRFVGAFPASVLSLHRLRTLDLSYNNLSGPIPPSLAALDRLYALRLESNRFSGPIPPLNQSSLVNFNVSYNNFSGRIPATAALSSFAASAFAANPGLCGGVLRKKCGGGNASRTAPSPANAVAGEHAGIRLPSSASPAQKMHKRAVVAVGFLASSFLVIGVLGFSLLMQKKRSRMKRGAILGPVKHQANGAAEAPESNLENLNAQTENRSHELMAAASLAMSEEKVKKLSKSGCLVFCAGEAPVYNLQQLMKASAEMLGRGSAGSTYKAVLENRLMVSVKRLDAAKLVTTGKEVFERHMEMLGRLRHPNLVPLRAYFKAKEERLLVYDYHPNGSLSSLVHGSRSTRPKPLHWTSCLKIAEDVAHGLAYIHQASRLVHGNVKSSNVLLGSDFEACLTDNCLAFLMKPSDNEDDIGYRAPESQNSNGGLTPSSDIYAFGVLLLELLTGKRPSQQPVLVETTLPVWVRSMREDVIEGADDERLMMIIDIAAACVHLSPDSRPTTWQILKMIEEVKEVDIGDHDSGSASLS</sequence>
<feature type="domain" description="Protein kinase" evidence="11">
    <location>
        <begin position="546"/>
        <end position="805"/>
    </location>
</feature>
<accession>A0A804JYI4</accession>
<keyword evidence="4 10" id="KW-0812">Transmembrane</keyword>
<gene>
    <name evidence="12" type="ORF">GSMUA_32130.1</name>
</gene>
<keyword evidence="6 10" id="KW-1133">Transmembrane helix</keyword>
<dbReference type="PANTHER" id="PTHR48007">
    <property type="entry name" value="LEUCINE-RICH REPEAT RECEPTOR-LIKE PROTEIN KINASE PXC1"/>
    <property type="match status" value="1"/>
</dbReference>
<reference evidence="12" key="1">
    <citation type="submission" date="2021-03" db="EMBL/GenBank/DDBJ databases">
        <authorList>
            <consortium name="Genoscope - CEA"/>
            <person name="William W."/>
        </authorList>
    </citation>
    <scope>NUCLEOTIDE SEQUENCE</scope>
    <source>
        <strain evidence="12">Doubled-haploid Pahang</strain>
    </source>
</reference>
<evidence type="ECO:0000256" key="8">
    <source>
        <dbReference type="ARBA" id="ARBA00023180"/>
    </source>
</evidence>
<evidence type="ECO:0000256" key="2">
    <source>
        <dbReference type="ARBA" id="ARBA00009592"/>
    </source>
</evidence>
<dbReference type="PANTHER" id="PTHR48007:SF37">
    <property type="entry name" value="LEUCINE-RICH REPEAT PROTEIN KINASE FAMILY PROTEIN"/>
    <property type="match status" value="1"/>
</dbReference>
<dbReference type="GO" id="GO:0005886">
    <property type="term" value="C:plasma membrane"/>
    <property type="evidence" value="ECO:0000318"/>
    <property type="project" value="GO_Central"/>
</dbReference>
<evidence type="ECO:0000256" key="4">
    <source>
        <dbReference type="ARBA" id="ARBA00022692"/>
    </source>
</evidence>
<evidence type="ECO:0000256" key="9">
    <source>
        <dbReference type="SAM" id="MobiDB-lite"/>
    </source>
</evidence>
<dbReference type="FunFam" id="3.80.10.10:FF:000111">
    <property type="entry name" value="LRR receptor-like serine/threonine-protein kinase ERECTA"/>
    <property type="match status" value="1"/>
</dbReference>
<dbReference type="InterPro" id="IPR046959">
    <property type="entry name" value="PRK1-6/SRF4-like"/>
</dbReference>
<dbReference type="Gene3D" id="1.10.510.10">
    <property type="entry name" value="Transferase(Phosphotransferase) domain 1"/>
    <property type="match status" value="1"/>
</dbReference>
<evidence type="ECO:0000313" key="14">
    <source>
        <dbReference type="Proteomes" id="UP000012960"/>
    </source>
</evidence>
<dbReference type="AlphaFoldDB" id="A0A804JYI4"/>
<dbReference type="InterPro" id="IPR032675">
    <property type="entry name" value="LRR_dom_sf"/>
</dbReference>
<feature type="region of interest" description="Disordered" evidence="9">
    <location>
        <begin position="36"/>
        <end position="63"/>
    </location>
</feature>
<comment type="similarity">
    <text evidence="2">Belongs to the RLP family.</text>
</comment>
<name>A0A804JYI4_MUSAM</name>
<proteinExistence type="inferred from homology"/>
<dbReference type="Gramene" id="Ma07_t22310.1">
    <property type="protein sequence ID" value="Ma07_p22310.1"/>
    <property type="gene ID" value="Ma07_g22310"/>
</dbReference>
<dbReference type="KEGG" id="mus:103992405"/>
<reference evidence="13" key="2">
    <citation type="submission" date="2021-05" db="UniProtKB">
        <authorList>
            <consortium name="EnsemblPlants"/>
        </authorList>
    </citation>
    <scope>IDENTIFICATION</scope>
    <source>
        <strain evidence="13">subsp. malaccensis</strain>
    </source>
</reference>
<dbReference type="SUPFAM" id="SSF56112">
    <property type="entry name" value="Protein kinase-like (PK-like)"/>
    <property type="match status" value="1"/>
</dbReference>
<keyword evidence="3" id="KW-0433">Leucine-rich repeat</keyword>
<organism evidence="13 14">
    <name type="scientific">Musa acuminata subsp. malaccensis</name>
    <name type="common">Wild banana</name>
    <name type="synonym">Musa malaccensis</name>
    <dbReference type="NCBI Taxonomy" id="214687"/>
    <lineage>
        <taxon>Eukaryota</taxon>
        <taxon>Viridiplantae</taxon>
        <taxon>Streptophyta</taxon>
        <taxon>Embryophyta</taxon>
        <taxon>Tracheophyta</taxon>
        <taxon>Spermatophyta</taxon>
        <taxon>Magnoliopsida</taxon>
        <taxon>Liliopsida</taxon>
        <taxon>Zingiberales</taxon>
        <taxon>Musaceae</taxon>
        <taxon>Musa</taxon>
    </lineage>
</organism>
<dbReference type="Proteomes" id="UP000012960">
    <property type="component" value="Unplaced"/>
</dbReference>
<dbReference type="Gene3D" id="3.80.10.10">
    <property type="entry name" value="Ribonuclease Inhibitor"/>
    <property type="match status" value="2"/>
</dbReference>
<dbReference type="FunCoup" id="A0A804JYI4">
    <property type="interactions" value="3292"/>
</dbReference>
<evidence type="ECO:0000256" key="3">
    <source>
        <dbReference type="ARBA" id="ARBA00022614"/>
    </source>
</evidence>
<keyword evidence="8" id="KW-0325">Glycoprotein</keyword>
<evidence type="ECO:0000256" key="6">
    <source>
        <dbReference type="ARBA" id="ARBA00022989"/>
    </source>
</evidence>
<evidence type="ECO:0000256" key="1">
    <source>
        <dbReference type="ARBA" id="ARBA00004167"/>
    </source>
</evidence>
<dbReference type="InParanoid" id="A0A804JYI4"/>
<evidence type="ECO:0000256" key="5">
    <source>
        <dbReference type="ARBA" id="ARBA00022737"/>
    </source>
</evidence>
<dbReference type="InterPro" id="IPR001611">
    <property type="entry name" value="Leu-rich_rpt"/>
</dbReference>
<dbReference type="OMA" id="VTCYGNR"/>
<dbReference type="EMBL" id="HG996473">
    <property type="protein sequence ID" value="CAG1857425.1"/>
    <property type="molecule type" value="Genomic_DNA"/>
</dbReference>
<feature type="region of interest" description="Disordered" evidence="9">
    <location>
        <begin position="121"/>
        <end position="140"/>
    </location>
</feature>
<dbReference type="SUPFAM" id="SSF52058">
    <property type="entry name" value="L domain-like"/>
    <property type="match status" value="1"/>
</dbReference>
<keyword evidence="14" id="KW-1185">Reference proteome</keyword>
<feature type="region of interest" description="Disordered" evidence="9">
    <location>
        <begin position="1"/>
        <end position="24"/>
    </location>
</feature>
<dbReference type="Pfam" id="PF13855">
    <property type="entry name" value="LRR_8"/>
    <property type="match status" value="1"/>
</dbReference>